<dbReference type="Proteomes" id="UP001489004">
    <property type="component" value="Unassembled WGS sequence"/>
</dbReference>
<dbReference type="InterPro" id="IPR058517">
    <property type="entry name" value="DUF8204"/>
</dbReference>
<evidence type="ECO:0000259" key="2">
    <source>
        <dbReference type="Pfam" id="PF26631"/>
    </source>
</evidence>
<feature type="compositionally biased region" description="Polar residues" evidence="1">
    <location>
        <begin position="1"/>
        <end position="12"/>
    </location>
</feature>
<feature type="domain" description="DUF8204" evidence="2">
    <location>
        <begin position="35"/>
        <end position="123"/>
    </location>
</feature>
<feature type="compositionally biased region" description="Polar residues" evidence="1">
    <location>
        <begin position="19"/>
        <end position="32"/>
    </location>
</feature>
<dbReference type="PANTHER" id="PTHR34566">
    <property type="entry name" value="ALTERED INHERITANCE OF MITOCHONDRIA PROTEIN"/>
    <property type="match status" value="1"/>
</dbReference>
<organism evidence="3 4">
    <name type="scientific">[Myrmecia] bisecta</name>
    <dbReference type="NCBI Taxonomy" id="41462"/>
    <lineage>
        <taxon>Eukaryota</taxon>
        <taxon>Viridiplantae</taxon>
        <taxon>Chlorophyta</taxon>
        <taxon>core chlorophytes</taxon>
        <taxon>Trebouxiophyceae</taxon>
        <taxon>Trebouxiales</taxon>
        <taxon>Trebouxiaceae</taxon>
        <taxon>Myrmecia</taxon>
    </lineage>
</organism>
<proteinExistence type="predicted"/>
<feature type="region of interest" description="Disordered" evidence="1">
    <location>
        <begin position="1"/>
        <end position="35"/>
    </location>
</feature>
<dbReference type="EMBL" id="JALJOR010000003">
    <property type="protein sequence ID" value="KAK9820577.1"/>
    <property type="molecule type" value="Genomic_DNA"/>
</dbReference>
<accession>A0AAW1QGX7</accession>
<dbReference type="PANTHER" id="PTHR34566:SF2">
    <property type="entry name" value="ALTERED INHERITANCE OF MITOCHONDRIA PROTEIN"/>
    <property type="match status" value="1"/>
</dbReference>
<evidence type="ECO:0000313" key="3">
    <source>
        <dbReference type="EMBL" id="KAK9820577.1"/>
    </source>
</evidence>
<reference evidence="3 4" key="1">
    <citation type="journal article" date="2024" name="Nat. Commun.">
        <title>Phylogenomics reveals the evolutionary origins of lichenization in chlorophyte algae.</title>
        <authorList>
            <person name="Puginier C."/>
            <person name="Libourel C."/>
            <person name="Otte J."/>
            <person name="Skaloud P."/>
            <person name="Haon M."/>
            <person name="Grisel S."/>
            <person name="Petersen M."/>
            <person name="Berrin J.G."/>
            <person name="Delaux P.M."/>
            <person name="Dal Grande F."/>
            <person name="Keller J."/>
        </authorList>
    </citation>
    <scope>NUCLEOTIDE SEQUENCE [LARGE SCALE GENOMIC DNA]</scope>
    <source>
        <strain evidence="3 4">SAG 2043</strain>
    </source>
</reference>
<evidence type="ECO:0000313" key="4">
    <source>
        <dbReference type="Proteomes" id="UP001489004"/>
    </source>
</evidence>
<name>A0AAW1QGX7_9CHLO</name>
<dbReference type="Pfam" id="PF26631">
    <property type="entry name" value="DUF8204"/>
    <property type="match status" value="1"/>
</dbReference>
<sequence>MGEQEGPSSSGRTPDEQRSGQQDWRQHSQTAGSGKHRCCRGLLYFSQALHDQRKTPVCAGLRTTRDGAVNDMVDIRPETIPGGGFKYICVGLSVFDEERAKQQGDKHASADNVELPYCNGLEIISAPQVQSSPVLLKEGVDVGPAVAAQAPEPKPVAPRPGRSFVSQPSPDMADDFPEKFAKSARKLLHQMGHNLTLIGSAMKKAAENSLGKGRD</sequence>
<gene>
    <name evidence="3" type="ORF">WJX72_011812</name>
</gene>
<evidence type="ECO:0000256" key="1">
    <source>
        <dbReference type="SAM" id="MobiDB-lite"/>
    </source>
</evidence>
<protein>
    <recommendedName>
        <fullName evidence="2">DUF8204 domain-containing protein</fullName>
    </recommendedName>
</protein>
<dbReference type="AlphaFoldDB" id="A0AAW1QGX7"/>
<feature type="region of interest" description="Disordered" evidence="1">
    <location>
        <begin position="148"/>
        <end position="176"/>
    </location>
</feature>
<keyword evidence="4" id="KW-1185">Reference proteome</keyword>
<comment type="caution">
    <text evidence="3">The sequence shown here is derived from an EMBL/GenBank/DDBJ whole genome shotgun (WGS) entry which is preliminary data.</text>
</comment>